<dbReference type="RefSeq" id="XP_013274043.1">
    <property type="nucleotide sequence ID" value="XM_013418589.1"/>
</dbReference>
<dbReference type="HOGENOM" id="CLU_494310_0_0_1"/>
<reference evidence="2 3" key="1">
    <citation type="submission" date="2015-01" db="EMBL/GenBank/DDBJ databases">
        <title>The Genome Sequence of Rhinocladiella mackenzie CBS 650.93.</title>
        <authorList>
            <consortium name="The Broad Institute Genomics Platform"/>
            <person name="Cuomo C."/>
            <person name="de Hoog S."/>
            <person name="Gorbushina A."/>
            <person name="Stielow B."/>
            <person name="Teixiera M."/>
            <person name="Abouelleil A."/>
            <person name="Chapman S.B."/>
            <person name="Priest M."/>
            <person name="Young S.K."/>
            <person name="Wortman J."/>
            <person name="Nusbaum C."/>
            <person name="Birren B."/>
        </authorList>
    </citation>
    <scope>NUCLEOTIDE SEQUENCE [LARGE SCALE GENOMIC DNA]</scope>
    <source>
        <strain evidence="2 3">CBS 650.93</strain>
    </source>
</reference>
<dbReference type="OrthoDB" id="5385013at2759"/>
<evidence type="ECO:0000313" key="3">
    <source>
        <dbReference type="Proteomes" id="UP000053617"/>
    </source>
</evidence>
<dbReference type="InterPro" id="IPR055795">
    <property type="entry name" value="DUF7371"/>
</dbReference>
<dbReference type="VEuPathDB" id="FungiDB:Z518_04883"/>
<name>A0A0D2FX39_9EURO</name>
<keyword evidence="3" id="KW-1185">Reference proteome</keyword>
<dbReference type="Proteomes" id="UP000053617">
    <property type="component" value="Unassembled WGS sequence"/>
</dbReference>
<evidence type="ECO:0000259" key="1">
    <source>
        <dbReference type="Pfam" id="PF24086"/>
    </source>
</evidence>
<dbReference type="Pfam" id="PF24086">
    <property type="entry name" value="DUF7371"/>
    <property type="match status" value="1"/>
</dbReference>
<accession>A0A0D2FX39</accession>
<feature type="domain" description="DUF7371" evidence="1">
    <location>
        <begin position="290"/>
        <end position="491"/>
    </location>
</feature>
<gene>
    <name evidence="2" type="ORF">Z518_04883</name>
</gene>
<evidence type="ECO:0000313" key="2">
    <source>
        <dbReference type="EMBL" id="KIX06907.1"/>
    </source>
</evidence>
<dbReference type="AlphaFoldDB" id="A0A0D2FX39"/>
<protein>
    <recommendedName>
        <fullName evidence="1">DUF7371 domain-containing protein</fullName>
    </recommendedName>
</protein>
<dbReference type="EMBL" id="KN847477">
    <property type="protein sequence ID" value="KIX06907.1"/>
    <property type="molecule type" value="Genomic_DNA"/>
</dbReference>
<proteinExistence type="predicted"/>
<sequence>MHTPPTVTILQQDPSSVAKSMASVDTDQVIQQSLEAPVSNLLNPTTPVFTHSVLISGYEATEIPNDGTSVFYMSKDPSNTNWGDMPSEAIVAEVTTVTVLPVPKSSATFHRDTDLSISAHGSFSRPPGGWNGTNATSWGSGAGLGAASSEVPASTLTLTHTIYAVTQSVVMTAAPTFGSGTPDYGYGSPDVWVEYDVVEKRQTCVWITATIGGQEVGWCNNWAGGSTLTFTSWETTAPPSYIPGINTIGKASTAASSPDQLSSSVDSFFETSSTVPIYGSSTPSPTACGEVGPFQIGFDELPVFSPADNNTAPFPPIFNPYDHFFWGDGWAYVPPPNEPYPPQSGNRLAQFIPSQANNITGSPYTGLIPPSSLGAGPRNYDNRYWFTASSAYVGCDNGATNWSTVCDFVATAYRWDNPTGSEVVVATQHFRIPPCPNFKNCQLTKIIFNHLFYKLSTLSFYANVQGQVGIFWVDSLDMNWYNNTCAAGLARISSRKIRT</sequence>
<organism evidence="2 3">
    <name type="scientific">Rhinocladiella mackenziei CBS 650.93</name>
    <dbReference type="NCBI Taxonomy" id="1442369"/>
    <lineage>
        <taxon>Eukaryota</taxon>
        <taxon>Fungi</taxon>
        <taxon>Dikarya</taxon>
        <taxon>Ascomycota</taxon>
        <taxon>Pezizomycotina</taxon>
        <taxon>Eurotiomycetes</taxon>
        <taxon>Chaetothyriomycetidae</taxon>
        <taxon>Chaetothyriales</taxon>
        <taxon>Herpotrichiellaceae</taxon>
        <taxon>Rhinocladiella</taxon>
    </lineage>
</organism>
<dbReference type="GeneID" id="25292954"/>